<reference evidence="1 3" key="1">
    <citation type="submission" date="2018-06" db="EMBL/GenBank/DDBJ databases">
        <title>Recombination Drives Gene Content and Phenotype Evolution in Wild Type E. coli Strains.</title>
        <authorList>
            <person name="Field C.M."/>
            <person name="Silander O.K."/>
            <person name="Van Nimwegen E."/>
        </authorList>
    </citation>
    <scope>NUCLEOTIDE SEQUENCE [LARGE SCALE GENOMIC DNA]</scope>
    <source>
        <strain evidence="1 3">SC344</strain>
    </source>
</reference>
<evidence type="ECO:0000313" key="1">
    <source>
        <dbReference type="EMBL" id="RDR20240.1"/>
    </source>
</evidence>
<organism evidence="1 3">
    <name type="scientific">Escherichia marmotae</name>
    <dbReference type="NCBI Taxonomy" id="1499973"/>
    <lineage>
        <taxon>Bacteria</taxon>
        <taxon>Pseudomonadati</taxon>
        <taxon>Pseudomonadota</taxon>
        <taxon>Gammaproteobacteria</taxon>
        <taxon>Enterobacterales</taxon>
        <taxon>Enterobacteriaceae</taxon>
        <taxon>Escherichia</taxon>
    </lineage>
</organism>
<dbReference type="EMBL" id="QONO01000297">
    <property type="protein sequence ID" value="RDR20240.1"/>
    <property type="molecule type" value="Genomic_DNA"/>
</dbReference>
<name>A0A370UZR6_9ESCH</name>
<proteinExistence type="predicted"/>
<dbReference type="EMBL" id="LR134270">
    <property type="protein sequence ID" value="VED74603.1"/>
    <property type="molecule type" value="Genomic_DNA"/>
</dbReference>
<evidence type="ECO:0000313" key="2">
    <source>
        <dbReference type="EMBL" id="VED74603.1"/>
    </source>
</evidence>
<sequence length="33" mass="4042">MTDYLFCHTNEFEIVFCYLIKKEPLFLLMIDNP</sequence>
<dbReference type="AlphaFoldDB" id="A0A370UZR6"/>
<dbReference type="Proteomes" id="UP000277464">
    <property type="component" value="Chromosome"/>
</dbReference>
<evidence type="ECO:0000313" key="3">
    <source>
        <dbReference type="Proteomes" id="UP000254454"/>
    </source>
</evidence>
<accession>A0A370UZR6</accession>
<evidence type="ECO:0000313" key="4">
    <source>
        <dbReference type="Proteomes" id="UP000277464"/>
    </source>
</evidence>
<reference evidence="2 4" key="2">
    <citation type="submission" date="2018-12" db="EMBL/GenBank/DDBJ databases">
        <authorList>
            <consortium name="Pathogen Informatics"/>
        </authorList>
    </citation>
    <scope>NUCLEOTIDE SEQUENCE [LARGE SCALE GENOMIC DNA]</scope>
    <source>
        <strain evidence="2 4">NCTC8196</strain>
    </source>
</reference>
<protein>
    <submittedName>
        <fullName evidence="1">Uncharacterized protein</fullName>
    </submittedName>
</protein>
<gene>
    <name evidence="1" type="ORF">C4A13_00263</name>
    <name evidence="2" type="ORF">NCTC8196_01085</name>
</gene>
<dbReference type="Proteomes" id="UP000254454">
    <property type="component" value="Unassembled WGS sequence"/>
</dbReference>